<keyword evidence="3" id="KW-1185">Reference proteome</keyword>
<dbReference type="AlphaFoldDB" id="A0A5C9A3Z2"/>
<dbReference type="Pfam" id="PF05751">
    <property type="entry name" value="FixH"/>
    <property type="match status" value="1"/>
</dbReference>
<feature type="transmembrane region" description="Helical" evidence="1">
    <location>
        <begin position="16"/>
        <end position="40"/>
    </location>
</feature>
<name>A0A5C9A3Z2_9GAMM</name>
<proteinExistence type="predicted"/>
<dbReference type="EMBL" id="VRZA01000002">
    <property type="protein sequence ID" value="TXS95488.1"/>
    <property type="molecule type" value="Genomic_DNA"/>
</dbReference>
<sequence length="164" mass="18262">MTLSDDIVAPPWYRQFWPWFLIGLPGAVVVASIWTMVIAYSGSDDLVVDEYYKDGLAINRELAKRERAEAAGIRATLQLEGDELLVMISGPAVASRLQLFISHPMEADRDFSAELIQASPGRYRARLPQVPAVGWHWVLESTGETPWRLDGSFAASDFIHDGKS</sequence>
<keyword evidence="1" id="KW-1133">Transmembrane helix</keyword>
<protein>
    <submittedName>
        <fullName evidence="2">FixH family protein</fullName>
    </submittedName>
</protein>
<evidence type="ECO:0000313" key="2">
    <source>
        <dbReference type="EMBL" id="TXS95488.1"/>
    </source>
</evidence>
<dbReference type="InterPro" id="IPR008620">
    <property type="entry name" value="FixH"/>
</dbReference>
<gene>
    <name evidence="2" type="ORF">FV139_06265</name>
</gene>
<dbReference type="RefSeq" id="WP_148067399.1">
    <property type="nucleotide sequence ID" value="NZ_VRZA01000002.1"/>
</dbReference>
<comment type="caution">
    <text evidence="2">The sequence shown here is derived from an EMBL/GenBank/DDBJ whole genome shotgun (WGS) entry which is preliminary data.</text>
</comment>
<dbReference type="Proteomes" id="UP000321039">
    <property type="component" value="Unassembled WGS sequence"/>
</dbReference>
<accession>A0A5C9A3Z2</accession>
<evidence type="ECO:0000256" key="1">
    <source>
        <dbReference type="SAM" id="Phobius"/>
    </source>
</evidence>
<reference evidence="2 3" key="1">
    <citation type="submission" date="2019-08" db="EMBL/GenBank/DDBJ databases">
        <title>Parahaliea maris sp. nov., isolated from the surface seawater.</title>
        <authorList>
            <person name="Liu Y."/>
        </authorList>
    </citation>
    <scope>NUCLEOTIDE SEQUENCE [LARGE SCALE GENOMIC DNA]</scope>
    <source>
        <strain evidence="2 3">HSLHS9</strain>
    </source>
</reference>
<evidence type="ECO:0000313" key="3">
    <source>
        <dbReference type="Proteomes" id="UP000321039"/>
    </source>
</evidence>
<organism evidence="2 3">
    <name type="scientific">Parahaliea maris</name>
    <dbReference type="NCBI Taxonomy" id="2716870"/>
    <lineage>
        <taxon>Bacteria</taxon>
        <taxon>Pseudomonadati</taxon>
        <taxon>Pseudomonadota</taxon>
        <taxon>Gammaproteobacteria</taxon>
        <taxon>Cellvibrionales</taxon>
        <taxon>Halieaceae</taxon>
        <taxon>Parahaliea</taxon>
    </lineage>
</organism>
<keyword evidence="1" id="KW-0812">Transmembrane</keyword>
<keyword evidence="1" id="KW-0472">Membrane</keyword>